<dbReference type="Gene3D" id="3.30.200.20">
    <property type="entry name" value="Phosphorylase Kinase, domain 1"/>
    <property type="match status" value="1"/>
</dbReference>
<sequence>MSQESGPSSMDDQTRRSKRKASPASEKEQRKRTRMSKFPPRNTSEKNVNQGVKRKASEDGKDESASSSADSGRDSSRPFKEVWESKRKRKASTDGKESSKTKKTEFDIIDLTLSDNESVSSSADSGRDSTAPFKKVQVCNRKRKPSNDGGNPNGKRKRSAEIPETIQDMIVNARRDKFEAKYVQQNHLGEGGCGSVFAGYRKVDNLPVAIKHVPNDNVFCTHVVSEQHQLLLESVIFVIYDSTKPFIIVIIIFIFLRTITERRFQWKSLLC</sequence>
<keyword evidence="2" id="KW-0723">Serine/threonine-protein kinase</keyword>
<evidence type="ECO:0000256" key="2">
    <source>
        <dbReference type="ARBA" id="ARBA00022527"/>
    </source>
</evidence>
<dbReference type="GO" id="GO:0005737">
    <property type="term" value="C:cytoplasm"/>
    <property type="evidence" value="ECO:0007669"/>
    <property type="project" value="TreeGrafter"/>
</dbReference>
<evidence type="ECO:0000313" key="12">
    <source>
        <dbReference type="Proteomes" id="UP000298787"/>
    </source>
</evidence>
<evidence type="ECO:0000256" key="9">
    <source>
        <dbReference type="SAM" id="MobiDB-lite"/>
    </source>
</evidence>
<keyword evidence="3" id="KW-0808">Transferase</keyword>
<evidence type="ECO:0000256" key="5">
    <source>
        <dbReference type="ARBA" id="ARBA00022777"/>
    </source>
</evidence>
<dbReference type="Proteomes" id="UP000298787">
    <property type="component" value="Chromosome 10"/>
</dbReference>
<dbReference type="GO" id="GO:0005524">
    <property type="term" value="F:ATP binding"/>
    <property type="evidence" value="ECO:0007669"/>
    <property type="project" value="UniProtKB-KW"/>
</dbReference>
<evidence type="ECO:0000256" key="10">
    <source>
        <dbReference type="SAM" id="Phobius"/>
    </source>
</evidence>
<accession>A0A4U5UQH4</accession>
<keyword evidence="6" id="KW-0067">ATP-binding</keyword>
<keyword evidence="4" id="KW-0547">Nucleotide-binding</keyword>
<comment type="catalytic activity">
    <reaction evidence="8">
        <text>L-seryl-[protein] + ATP = O-phospho-L-seryl-[protein] + ADP + H(+)</text>
        <dbReference type="Rhea" id="RHEA:17989"/>
        <dbReference type="Rhea" id="RHEA-COMP:9863"/>
        <dbReference type="Rhea" id="RHEA-COMP:11604"/>
        <dbReference type="ChEBI" id="CHEBI:15378"/>
        <dbReference type="ChEBI" id="CHEBI:29999"/>
        <dbReference type="ChEBI" id="CHEBI:30616"/>
        <dbReference type="ChEBI" id="CHEBI:83421"/>
        <dbReference type="ChEBI" id="CHEBI:456216"/>
        <dbReference type="EC" id="2.7.11.1"/>
    </reaction>
</comment>
<dbReference type="PANTHER" id="PTHR22984">
    <property type="entry name" value="SERINE/THREONINE-PROTEIN KINASE PIM"/>
    <property type="match status" value="1"/>
</dbReference>
<name>A0A4U5UQH4_COLLU</name>
<keyword evidence="5 11" id="KW-0418">Kinase</keyword>
<dbReference type="SUPFAM" id="SSF56112">
    <property type="entry name" value="Protein kinase-like (PK-like)"/>
    <property type="match status" value="1"/>
</dbReference>
<keyword evidence="10" id="KW-0472">Membrane</keyword>
<dbReference type="EC" id="2.7.11.1" evidence="1"/>
<feature type="compositionally biased region" description="Polar residues" evidence="9">
    <location>
        <begin position="1"/>
        <end position="11"/>
    </location>
</feature>
<evidence type="ECO:0000256" key="7">
    <source>
        <dbReference type="ARBA" id="ARBA00047899"/>
    </source>
</evidence>
<proteinExistence type="predicted"/>
<dbReference type="GO" id="GO:0007346">
    <property type="term" value="P:regulation of mitotic cell cycle"/>
    <property type="evidence" value="ECO:0007669"/>
    <property type="project" value="TreeGrafter"/>
</dbReference>
<evidence type="ECO:0000313" key="11">
    <source>
        <dbReference type="EMBL" id="TKS77303.1"/>
    </source>
</evidence>
<reference evidence="11 12" key="1">
    <citation type="submission" date="2019-01" db="EMBL/GenBank/DDBJ databases">
        <title>Genome Assembly of Collichthys lucidus.</title>
        <authorList>
            <person name="Cai M."/>
            <person name="Xiao S."/>
        </authorList>
    </citation>
    <scope>NUCLEOTIDE SEQUENCE [LARGE SCALE GENOMIC DNA]</scope>
    <source>
        <strain evidence="11">JT15FE1705JMU</strain>
        <tissue evidence="11">Muscle</tissue>
    </source>
</reference>
<dbReference type="GO" id="GO:0043066">
    <property type="term" value="P:negative regulation of apoptotic process"/>
    <property type="evidence" value="ECO:0007669"/>
    <property type="project" value="TreeGrafter"/>
</dbReference>
<evidence type="ECO:0000256" key="6">
    <source>
        <dbReference type="ARBA" id="ARBA00022840"/>
    </source>
</evidence>
<evidence type="ECO:0000256" key="4">
    <source>
        <dbReference type="ARBA" id="ARBA00022741"/>
    </source>
</evidence>
<feature type="compositionally biased region" description="Basic and acidic residues" evidence="9">
    <location>
        <begin position="55"/>
        <end position="64"/>
    </location>
</feature>
<dbReference type="InterPro" id="IPR051138">
    <property type="entry name" value="PIM_Ser/Thr_kinase"/>
</dbReference>
<feature type="compositionally biased region" description="Polar residues" evidence="9">
    <location>
        <begin position="41"/>
        <end position="50"/>
    </location>
</feature>
<keyword evidence="12" id="KW-1185">Reference proteome</keyword>
<dbReference type="AlphaFoldDB" id="A0A4U5UQH4"/>
<feature type="compositionally biased region" description="Basic and acidic residues" evidence="9">
    <location>
        <begin position="71"/>
        <end position="104"/>
    </location>
</feature>
<feature type="region of interest" description="Disordered" evidence="9">
    <location>
        <begin position="1"/>
        <end position="104"/>
    </location>
</feature>
<dbReference type="STRING" id="240159.A0A4U5UQH4"/>
<dbReference type="PANTHER" id="PTHR22984:SF11">
    <property type="entry name" value="AURORA KINASE-RELATED"/>
    <property type="match status" value="1"/>
</dbReference>
<protein>
    <recommendedName>
        <fullName evidence="1">non-specific serine/threonine protein kinase</fullName>
        <ecNumber evidence="1">2.7.11.1</ecNumber>
    </recommendedName>
</protein>
<keyword evidence="10" id="KW-0812">Transmembrane</keyword>
<dbReference type="InterPro" id="IPR011009">
    <property type="entry name" value="Kinase-like_dom_sf"/>
</dbReference>
<dbReference type="EMBL" id="CM014087">
    <property type="protein sequence ID" value="TKS77303.1"/>
    <property type="molecule type" value="Genomic_DNA"/>
</dbReference>
<dbReference type="GO" id="GO:0004674">
    <property type="term" value="F:protein serine/threonine kinase activity"/>
    <property type="evidence" value="ECO:0007669"/>
    <property type="project" value="UniProtKB-KW"/>
</dbReference>
<organism evidence="11 12">
    <name type="scientific">Collichthys lucidus</name>
    <name type="common">Big head croaker</name>
    <name type="synonym">Sciaena lucida</name>
    <dbReference type="NCBI Taxonomy" id="240159"/>
    <lineage>
        <taxon>Eukaryota</taxon>
        <taxon>Metazoa</taxon>
        <taxon>Chordata</taxon>
        <taxon>Craniata</taxon>
        <taxon>Vertebrata</taxon>
        <taxon>Euteleostomi</taxon>
        <taxon>Actinopterygii</taxon>
        <taxon>Neopterygii</taxon>
        <taxon>Teleostei</taxon>
        <taxon>Neoteleostei</taxon>
        <taxon>Acanthomorphata</taxon>
        <taxon>Eupercaria</taxon>
        <taxon>Sciaenidae</taxon>
        <taxon>Collichthys</taxon>
    </lineage>
</organism>
<feature type="region of interest" description="Disordered" evidence="9">
    <location>
        <begin position="116"/>
        <end position="163"/>
    </location>
</feature>
<keyword evidence="10" id="KW-1133">Transmembrane helix</keyword>
<evidence type="ECO:0000256" key="3">
    <source>
        <dbReference type="ARBA" id="ARBA00022679"/>
    </source>
</evidence>
<evidence type="ECO:0000256" key="8">
    <source>
        <dbReference type="ARBA" id="ARBA00048679"/>
    </source>
</evidence>
<evidence type="ECO:0000256" key="1">
    <source>
        <dbReference type="ARBA" id="ARBA00012513"/>
    </source>
</evidence>
<gene>
    <name evidence="11" type="ORF">D9C73_011394</name>
</gene>
<feature type="transmembrane region" description="Helical" evidence="10">
    <location>
        <begin position="235"/>
        <end position="256"/>
    </location>
</feature>
<comment type="catalytic activity">
    <reaction evidence="7">
        <text>L-threonyl-[protein] + ATP = O-phospho-L-threonyl-[protein] + ADP + H(+)</text>
        <dbReference type="Rhea" id="RHEA:46608"/>
        <dbReference type="Rhea" id="RHEA-COMP:11060"/>
        <dbReference type="Rhea" id="RHEA-COMP:11605"/>
        <dbReference type="ChEBI" id="CHEBI:15378"/>
        <dbReference type="ChEBI" id="CHEBI:30013"/>
        <dbReference type="ChEBI" id="CHEBI:30616"/>
        <dbReference type="ChEBI" id="CHEBI:61977"/>
        <dbReference type="ChEBI" id="CHEBI:456216"/>
        <dbReference type="EC" id="2.7.11.1"/>
    </reaction>
</comment>